<feature type="domain" description="Aminotransferase class V" evidence="3">
    <location>
        <begin position="46"/>
        <end position="135"/>
    </location>
</feature>
<dbReference type="InterPro" id="IPR015424">
    <property type="entry name" value="PyrdxlP-dep_Trfase"/>
</dbReference>
<evidence type="ECO:0000259" key="3">
    <source>
        <dbReference type="Pfam" id="PF00266"/>
    </source>
</evidence>
<dbReference type="AlphaFoldDB" id="A0A2T6ZWM8"/>
<keyword evidence="4" id="KW-0808">Transferase</keyword>
<dbReference type="Proteomes" id="UP000244722">
    <property type="component" value="Unassembled WGS sequence"/>
</dbReference>
<feature type="region of interest" description="Disordered" evidence="1">
    <location>
        <begin position="1"/>
        <end position="26"/>
    </location>
</feature>
<name>A0A2T6ZWM8_TUBBO</name>
<feature type="transmembrane region" description="Helical" evidence="2">
    <location>
        <begin position="592"/>
        <end position="612"/>
    </location>
</feature>
<dbReference type="Pfam" id="PF00266">
    <property type="entry name" value="Aminotran_5"/>
    <property type="match status" value="2"/>
</dbReference>
<dbReference type="PANTHER" id="PTHR14237">
    <property type="entry name" value="MOLYBDOPTERIN COFACTOR SULFURASE MOSC"/>
    <property type="match status" value="1"/>
</dbReference>
<dbReference type="GO" id="GO:0043545">
    <property type="term" value="P:molybdopterin cofactor metabolic process"/>
    <property type="evidence" value="ECO:0007669"/>
    <property type="project" value="TreeGrafter"/>
</dbReference>
<gene>
    <name evidence="4" type="ORF">B9Z19DRAFT_1045758</name>
</gene>
<proteinExistence type="predicted"/>
<dbReference type="GO" id="GO:0008265">
    <property type="term" value="F:molybdenum cofactor sulfurtransferase activity"/>
    <property type="evidence" value="ECO:0007669"/>
    <property type="project" value="TreeGrafter"/>
</dbReference>
<dbReference type="Gene3D" id="3.40.640.10">
    <property type="entry name" value="Type I PLP-dependent aspartate aminotransferase-like (Major domain)"/>
    <property type="match status" value="1"/>
</dbReference>
<evidence type="ECO:0000313" key="5">
    <source>
        <dbReference type="Proteomes" id="UP000244722"/>
    </source>
</evidence>
<dbReference type="SUPFAM" id="SSF53383">
    <property type="entry name" value="PLP-dependent transferases"/>
    <property type="match status" value="1"/>
</dbReference>
<dbReference type="STRING" id="42251.A0A2T6ZWM8"/>
<protein>
    <submittedName>
        <fullName evidence="4">Pyridoxal phosphate-dependent transferase</fullName>
    </submittedName>
</protein>
<evidence type="ECO:0000313" key="4">
    <source>
        <dbReference type="EMBL" id="PUU79899.1"/>
    </source>
</evidence>
<dbReference type="InterPro" id="IPR000192">
    <property type="entry name" value="Aminotrans_V_dom"/>
</dbReference>
<evidence type="ECO:0000256" key="1">
    <source>
        <dbReference type="SAM" id="MobiDB-lite"/>
    </source>
</evidence>
<organism evidence="4 5">
    <name type="scientific">Tuber borchii</name>
    <name type="common">White truffle</name>
    <dbReference type="NCBI Taxonomy" id="42251"/>
    <lineage>
        <taxon>Eukaryota</taxon>
        <taxon>Fungi</taxon>
        <taxon>Dikarya</taxon>
        <taxon>Ascomycota</taxon>
        <taxon>Pezizomycotina</taxon>
        <taxon>Pezizomycetes</taxon>
        <taxon>Pezizales</taxon>
        <taxon>Tuberaceae</taxon>
        <taxon>Tuber</taxon>
    </lineage>
</organism>
<evidence type="ECO:0000256" key="2">
    <source>
        <dbReference type="SAM" id="Phobius"/>
    </source>
</evidence>
<keyword evidence="5" id="KW-1185">Reference proteome</keyword>
<keyword evidence="2" id="KW-0812">Transmembrane</keyword>
<keyword evidence="2" id="KW-1133">Transmembrane helix</keyword>
<dbReference type="InterPro" id="IPR015421">
    <property type="entry name" value="PyrdxlP-dep_Trfase_major"/>
</dbReference>
<feature type="domain" description="Aminotransferase class V" evidence="3">
    <location>
        <begin position="193"/>
        <end position="475"/>
    </location>
</feature>
<dbReference type="OrthoDB" id="10264306at2759"/>
<dbReference type="EMBL" id="NESQ01000078">
    <property type="protein sequence ID" value="PUU79899.1"/>
    <property type="molecule type" value="Genomic_DNA"/>
</dbReference>
<feature type="transmembrane region" description="Helical" evidence="2">
    <location>
        <begin position="567"/>
        <end position="586"/>
    </location>
</feature>
<comment type="caution">
    <text evidence="4">The sequence shown here is derived from an EMBL/GenBank/DDBJ whole genome shotgun (WGS) entry which is preliminary data.</text>
</comment>
<keyword evidence="2" id="KW-0472">Membrane</keyword>
<sequence>MSPPKTSPSFRSRTFKRKAVPKLEPGYNPNIEKLRIKEYPQLKDQTYLDHSGTTLYAESLLTVISADLRENLYGNPHSENPSSKLSASKVTAVRLQVLALFKADPAKYDVIFCANTTAGVKLVADAFAGHEQEEGEKGKGSFKYKFHKDCHTSLIGPRGMAGSAECFWGDEEVEAWLDSPEEDEEGEEGRLGLFAWPGQSNFSGRRLPIHAWSSKLRETRGGRFYSLFDAAALVMTSPLDLSDADASPDFIVCSFYKLFGYPDLGALIVRRESAGVLQHRRYFGGGTVGQLMASIDHVKLWYHKDPHEHLEDGTCAFHSIIALGHAIDTHKRLYESFEKISAHTASLAAVLASMMGELTHRSTGQKLVEIYTEGKYGDPKQQGPVVTFNLRDSRGEPISYLAVEAAASARNIHVRSGGHCNPGGVQHYCRLGKEKMMTIFNAGKMCGDEQDVIDGKHIGALRASLGAMSTLEDVVTFVDFLREEYVSKPLSLEEKRRILLQEREKDVEEVKRVMKKYGTVLSGSRTGTLLCFWADPVNLDEALPMDARLASNSFASLRDFFTGGRSLAGLLKLFTLTYWAFFSFLFGRTNTYGFFIWTFFILCFILFSFFGVGQTTSRPDTPTTRTDADWLIFYDEMTR</sequence>
<reference evidence="4 5" key="1">
    <citation type="submission" date="2017-04" db="EMBL/GenBank/DDBJ databases">
        <title>Draft genome sequence of Tuber borchii Vittad., a whitish edible truffle.</title>
        <authorList>
            <consortium name="DOE Joint Genome Institute"/>
            <person name="Murat C."/>
            <person name="Kuo A."/>
            <person name="Barry K.W."/>
            <person name="Clum A."/>
            <person name="Dockter R.B."/>
            <person name="Fauchery L."/>
            <person name="Iotti M."/>
            <person name="Kohler A."/>
            <person name="Labutti K."/>
            <person name="Lindquist E.A."/>
            <person name="Lipzen A."/>
            <person name="Ohm R.A."/>
            <person name="Wang M."/>
            <person name="Grigoriev I.V."/>
            <person name="Zambonelli A."/>
            <person name="Martin F.M."/>
        </authorList>
    </citation>
    <scope>NUCLEOTIDE SEQUENCE [LARGE SCALE GENOMIC DNA]</scope>
    <source>
        <strain evidence="4 5">Tbo3840</strain>
    </source>
</reference>
<dbReference type="PANTHER" id="PTHR14237:SF80">
    <property type="entry name" value="MOLYBDENUM COFACTOR SULFURASE"/>
    <property type="match status" value="1"/>
</dbReference>
<accession>A0A2T6ZWM8</accession>